<gene>
    <name evidence="7" type="ORF">K432DRAFT_342160</name>
</gene>
<dbReference type="InterPro" id="IPR018937">
    <property type="entry name" value="MMgT"/>
</dbReference>
<dbReference type="Proteomes" id="UP000250266">
    <property type="component" value="Unassembled WGS sequence"/>
</dbReference>
<name>A0A8E2JKD2_9PEZI</name>
<comment type="similarity">
    <text evidence="2">Belongs to the membrane magnesium transporter (TC 1.A.67) family.</text>
</comment>
<dbReference type="InterPro" id="IPR053279">
    <property type="entry name" value="EMC_subunit"/>
</dbReference>
<evidence type="ECO:0000256" key="5">
    <source>
        <dbReference type="ARBA" id="ARBA00023136"/>
    </source>
</evidence>
<dbReference type="GO" id="GO:0072546">
    <property type="term" value="C:EMC complex"/>
    <property type="evidence" value="ECO:0007669"/>
    <property type="project" value="TreeGrafter"/>
</dbReference>
<evidence type="ECO:0000313" key="8">
    <source>
        <dbReference type="Proteomes" id="UP000250266"/>
    </source>
</evidence>
<dbReference type="EMBL" id="KV744811">
    <property type="protein sequence ID" value="OCK85910.1"/>
    <property type="molecule type" value="Genomic_DNA"/>
</dbReference>
<feature type="chain" id="PRO_5034082183" description="Magnesium transporter" evidence="6">
    <location>
        <begin position="23"/>
        <end position="131"/>
    </location>
</feature>
<accession>A0A8E2JKD2</accession>
<evidence type="ECO:0000256" key="3">
    <source>
        <dbReference type="ARBA" id="ARBA00022692"/>
    </source>
</evidence>
<dbReference type="GO" id="GO:0034975">
    <property type="term" value="P:protein folding in endoplasmic reticulum"/>
    <property type="evidence" value="ECO:0007669"/>
    <property type="project" value="TreeGrafter"/>
</dbReference>
<dbReference type="PANTHER" id="PTHR28144:SF1">
    <property type="entry name" value="ER MEMBRANE PROTEIN COMPLEX SUBUNIT 5"/>
    <property type="match status" value="1"/>
</dbReference>
<keyword evidence="3" id="KW-0812">Transmembrane</keyword>
<sequence length="131" mass="14558">MTLLSTSLNALGLLLLTHAVYSAHEHTTLTPTSPSTTSLSAKLPFDITLELLSSVLLICIGVVLASPDLKPIQWSKWAGKLEREGRKEVREGEIQEGNPYLQLEVRKGFLDIREKRKEFADWVRKGATSLS</sequence>
<evidence type="ECO:0000256" key="4">
    <source>
        <dbReference type="ARBA" id="ARBA00022989"/>
    </source>
</evidence>
<feature type="signal peptide" evidence="6">
    <location>
        <begin position="1"/>
        <end position="22"/>
    </location>
</feature>
<keyword evidence="4" id="KW-1133">Transmembrane helix</keyword>
<protein>
    <recommendedName>
        <fullName evidence="9">Magnesium transporter</fullName>
    </recommendedName>
</protein>
<evidence type="ECO:0000313" key="7">
    <source>
        <dbReference type="EMBL" id="OCK85910.1"/>
    </source>
</evidence>
<dbReference type="OrthoDB" id="44756at2759"/>
<proteinExistence type="inferred from homology"/>
<evidence type="ECO:0008006" key="9">
    <source>
        <dbReference type="Google" id="ProtNLM"/>
    </source>
</evidence>
<evidence type="ECO:0000256" key="6">
    <source>
        <dbReference type="SAM" id="SignalP"/>
    </source>
</evidence>
<dbReference type="Pfam" id="PF10270">
    <property type="entry name" value="MMgT"/>
    <property type="match status" value="1"/>
</dbReference>
<dbReference type="AlphaFoldDB" id="A0A8E2JKD2"/>
<organism evidence="7 8">
    <name type="scientific">Lepidopterella palustris CBS 459.81</name>
    <dbReference type="NCBI Taxonomy" id="1314670"/>
    <lineage>
        <taxon>Eukaryota</taxon>
        <taxon>Fungi</taxon>
        <taxon>Dikarya</taxon>
        <taxon>Ascomycota</taxon>
        <taxon>Pezizomycotina</taxon>
        <taxon>Dothideomycetes</taxon>
        <taxon>Pleosporomycetidae</taxon>
        <taxon>Mytilinidiales</taxon>
        <taxon>Argynnaceae</taxon>
        <taxon>Lepidopterella</taxon>
    </lineage>
</organism>
<evidence type="ECO:0000256" key="2">
    <source>
        <dbReference type="ARBA" id="ARBA00006109"/>
    </source>
</evidence>
<dbReference type="PANTHER" id="PTHR28144">
    <property type="entry name" value="ER MEMBRANE PROTEIN COMPLEX SUBUNIT 5"/>
    <property type="match status" value="1"/>
</dbReference>
<keyword evidence="6" id="KW-0732">Signal</keyword>
<keyword evidence="5" id="KW-0472">Membrane</keyword>
<evidence type="ECO:0000256" key="1">
    <source>
        <dbReference type="ARBA" id="ARBA00004127"/>
    </source>
</evidence>
<keyword evidence="8" id="KW-1185">Reference proteome</keyword>
<comment type="subcellular location">
    <subcellularLocation>
        <location evidence="1">Endomembrane system</location>
        <topology evidence="1">Multi-pass membrane protein</topology>
    </subcellularLocation>
</comment>
<reference evidence="7 8" key="1">
    <citation type="journal article" date="2016" name="Nat. Commun.">
        <title>Ectomycorrhizal ecology is imprinted in the genome of the dominant symbiotic fungus Cenococcum geophilum.</title>
        <authorList>
            <consortium name="DOE Joint Genome Institute"/>
            <person name="Peter M."/>
            <person name="Kohler A."/>
            <person name="Ohm R.A."/>
            <person name="Kuo A."/>
            <person name="Krutzmann J."/>
            <person name="Morin E."/>
            <person name="Arend M."/>
            <person name="Barry K.W."/>
            <person name="Binder M."/>
            <person name="Choi C."/>
            <person name="Clum A."/>
            <person name="Copeland A."/>
            <person name="Grisel N."/>
            <person name="Haridas S."/>
            <person name="Kipfer T."/>
            <person name="LaButti K."/>
            <person name="Lindquist E."/>
            <person name="Lipzen A."/>
            <person name="Maire R."/>
            <person name="Meier B."/>
            <person name="Mihaltcheva S."/>
            <person name="Molinier V."/>
            <person name="Murat C."/>
            <person name="Poggeler S."/>
            <person name="Quandt C.A."/>
            <person name="Sperisen C."/>
            <person name="Tritt A."/>
            <person name="Tisserant E."/>
            <person name="Crous P.W."/>
            <person name="Henrissat B."/>
            <person name="Nehls U."/>
            <person name="Egli S."/>
            <person name="Spatafora J.W."/>
            <person name="Grigoriev I.V."/>
            <person name="Martin F.M."/>
        </authorList>
    </citation>
    <scope>NUCLEOTIDE SEQUENCE [LARGE SCALE GENOMIC DNA]</scope>
    <source>
        <strain evidence="7 8">CBS 459.81</strain>
    </source>
</reference>